<keyword evidence="3" id="KW-1185">Reference proteome</keyword>
<feature type="region of interest" description="Disordered" evidence="1">
    <location>
        <begin position="183"/>
        <end position="203"/>
    </location>
</feature>
<accession>G5IEJ5</accession>
<comment type="caution">
    <text evidence="2">The sequence shown here is derived from an EMBL/GenBank/DDBJ whole genome shotgun (WGS) entry which is preliminary data.</text>
</comment>
<organism evidence="2 3">
    <name type="scientific">Hungatella hathewayi WAL-18680</name>
    <dbReference type="NCBI Taxonomy" id="742737"/>
    <lineage>
        <taxon>Bacteria</taxon>
        <taxon>Bacillati</taxon>
        <taxon>Bacillota</taxon>
        <taxon>Clostridia</taxon>
        <taxon>Lachnospirales</taxon>
        <taxon>Lachnospiraceae</taxon>
        <taxon>Hungatella</taxon>
    </lineage>
</organism>
<evidence type="ECO:0000313" key="2">
    <source>
        <dbReference type="EMBL" id="EHI60048.1"/>
    </source>
</evidence>
<sequence>MVFLAVVLTVGVMAGCGVGEEPQVLGKKQETTAFGESNSGQEDDGTDTAAKAGVSVKEQVQAPERYQSEMSGDNVALSADAPVLVPEVEQAVLKRARAANFTEEEFRQVEKVLAKELSVKWGERTRESGVKAPGEIQAVTTSAMGTDSSGAAYNLSYRTFEGDSKSGLSLIWMKNVANDGRSSSGSAHLYEEGEEAGGQQPGTGAKLEEKAEMLIKEAGFTGYQLYEGRWRESYYTLREKSWAELEYWTIFTPVVEGIGCIKSTVSLLENDSKNGYMNGPYIEVFYNADGTLNEFKVIGKNEVEETAGKEEFLLPFEAVQQLFEQYCKDYFTPQNSRPAALPPEEGNSAVLEDNSGKSKGTTGPEAHVKVKKVKLEYACVNLGDSQRTFEQDLIPVWNFYGSIEKSPQLPGQEDVQMTEYGTAKKEPDGLLLSIRADDGQILTDAP</sequence>
<gene>
    <name evidence="2" type="ORF">HMPREF9473_01922</name>
</gene>
<proteinExistence type="predicted"/>
<evidence type="ECO:0000256" key="1">
    <source>
        <dbReference type="SAM" id="MobiDB-lite"/>
    </source>
</evidence>
<dbReference type="EMBL" id="ADLN01000036">
    <property type="protein sequence ID" value="EHI60048.1"/>
    <property type="molecule type" value="Genomic_DNA"/>
</dbReference>
<evidence type="ECO:0000313" key="3">
    <source>
        <dbReference type="Proteomes" id="UP000005384"/>
    </source>
</evidence>
<reference evidence="2 3" key="1">
    <citation type="submission" date="2011-08" db="EMBL/GenBank/DDBJ databases">
        <title>The Genome Sequence of Clostridium hathewayi WAL-18680.</title>
        <authorList>
            <consortium name="The Broad Institute Genome Sequencing Platform"/>
            <person name="Earl A."/>
            <person name="Ward D."/>
            <person name="Feldgarden M."/>
            <person name="Gevers D."/>
            <person name="Finegold S.M."/>
            <person name="Summanen P.H."/>
            <person name="Molitoris D.R."/>
            <person name="Song M."/>
            <person name="Daigneault M."/>
            <person name="Allen-Vercoe E."/>
            <person name="Young S.K."/>
            <person name="Zeng Q."/>
            <person name="Gargeya S."/>
            <person name="Fitzgerald M."/>
            <person name="Haas B."/>
            <person name="Abouelleil A."/>
            <person name="Alvarado L."/>
            <person name="Arachchi H.M."/>
            <person name="Berlin A."/>
            <person name="Brown A."/>
            <person name="Chapman S.B."/>
            <person name="Chen Z."/>
            <person name="Dunbar C."/>
            <person name="Freedman E."/>
            <person name="Gearin G."/>
            <person name="Gellesch M."/>
            <person name="Goldberg J."/>
            <person name="Griggs A."/>
            <person name="Gujja S."/>
            <person name="Heiman D."/>
            <person name="Howarth C."/>
            <person name="Larson L."/>
            <person name="Lui A."/>
            <person name="MacDonald P.J.P."/>
            <person name="Montmayeur A."/>
            <person name="Murphy C."/>
            <person name="Neiman D."/>
            <person name="Pearson M."/>
            <person name="Priest M."/>
            <person name="Roberts A."/>
            <person name="Saif S."/>
            <person name="Shea T."/>
            <person name="Shenoy N."/>
            <person name="Sisk P."/>
            <person name="Stolte C."/>
            <person name="Sykes S."/>
            <person name="Wortman J."/>
            <person name="Nusbaum C."/>
            <person name="Birren B."/>
        </authorList>
    </citation>
    <scope>NUCLEOTIDE SEQUENCE [LARGE SCALE GENOMIC DNA]</scope>
    <source>
        <strain evidence="2 3">WAL-18680</strain>
    </source>
</reference>
<dbReference type="HOGENOM" id="CLU_591481_0_0_9"/>
<dbReference type="AlphaFoldDB" id="G5IEJ5"/>
<dbReference type="Proteomes" id="UP000005384">
    <property type="component" value="Unassembled WGS sequence"/>
</dbReference>
<name>G5IEJ5_9FIRM</name>
<feature type="region of interest" description="Disordered" evidence="1">
    <location>
        <begin position="334"/>
        <end position="365"/>
    </location>
</feature>
<protein>
    <submittedName>
        <fullName evidence="2">Uncharacterized protein</fullName>
    </submittedName>
</protein>
<dbReference type="PATRIC" id="fig|742737.3.peg.1947"/>